<proteinExistence type="predicted"/>
<reference evidence="1 2" key="1">
    <citation type="journal article" date="2020" name="BMC Genomics">
        <title>Intraspecific diversification of the crop wild relative Brassica cretica Lam. using demographic model selection.</title>
        <authorList>
            <person name="Kioukis A."/>
            <person name="Michalopoulou V.A."/>
            <person name="Briers L."/>
            <person name="Pirintsos S."/>
            <person name="Studholme D.J."/>
            <person name="Pavlidis P."/>
            <person name="Sarris P.F."/>
        </authorList>
    </citation>
    <scope>NUCLEOTIDE SEQUENCE [LARGE SCALE GENOMIC DNA]</scope>
    <source>
        <strain evidence="2">cv. PFS-1207/04</strain>
    </source>
</reference>
<comment type="caution">
    <text evidence="1">The sequence shown here is derived from an EMBL/GenBank/DDBJ whole genome shotgun (WGS) entry which is preliminary data.</text>
</comment>
<evidence type="ECO:0000313" key="1">
    <source>
        <dbReference type="EMBL" id="KAF3594396.1"/>
    </source>
</evidence>
<keyword evidence="2" id="KW-1185">Reference proteome</keyword>
<evidence type="ECO:0000313" key="2">
    <source>
        <dbReference type="Proteomes" id="UP000266723"/>
    </source>
</evidence>
<protein>
    <submittedName>
        <fullName evidence="1">Uncharacterized protein</fullName>
    </submittedName>
</protein>
<accession>A0ABQ7ED06</accession>
<name>A0ABQ7ED06_BRACR</name>
<organism evidence="1 2">
    <name type="scientific">Brassica cretica</name>
    <name type="common">Mustard</name>
    <dbReference type="NCBI Taxonomy" id="69181"/>
    <lineage>
        <taxon>Eukaryota</taxon>
        <taxon>Viridiplantae</taxon>
        <taxon>Streptophyta</taxon>
        <taxon>Embryophyta</taxon>
        <taxon>Tracheophyta</taxon>
        <taxon>Spermatophyta</taxon>
        <taxon>Magnoliopsida</taxon>
        <taxon>eudicotyledons</taxon>
        <taxon>Gunneridae</taxon>
        <taxon>Pentapetalae</taxon>
        <taxon>rosids</taxon>
        <taxon>malvids</taxon>
        <taxon>Brassicales</taxon>
        <taxon>Brassicaceae</taxon>
        <taxon>Brassiceae</taxon>
        <taxon>Brassica</taxon>
    </lineage>
</organism>
<gene>
    <name evidence="1" type="ORF">DY000_02024907</name>
</gene>
<dbReference type="Proteomes" id="UP000266723">
    <property type="component" value="Unassembled WGS sequence"/>
</dbReference>
<dbReference type="EMBL" id="QGKV02000299">
    <property type="protein sequence ID" value="KAF3594396.1"/>
    <property type="molecule type" value="Genomic_DNA"/>
</dbReference>
<sequence length="84" mass="9890">MFRSFEVGLLLQWTALFVIKGMDYRLRSVENKARAFFPSLRYFSLDLLVIMFAGLPEASNFVDRRAAKVPWIYGSLFSWSEMHF</sequence>